<reference evidence="4 5" key="1">
    <citation type="submission" date="2023-07" db="EMBL/GenBank/DDBJ databases">
        <title>Sorghum-associated microbial communities from plants grown in Nebraska, USA.</title>
        <authorList>
            <person name="Schachtman D."/>
        </authorList>
    </citation>
    <scope>NUCLEOTIDE SEQUENCE [LARGE SCALE GENOMIC DNA]</scope>
    <source>
        <strain evidence="4 5">DS1607</strain>
    </source>
</reference>
<feature type="region of interest" description="Disordered" evidence="1">
    <location>
        <begin position="52"/>
        <end position="71"/>
    </location>
</feature>
<comment type="caution">
    <text evidence="4">The sequence shown here is derived from an EMBL/GenBank/DDBJ whole genome shotgun (WGS) entry which is preliminary data.</text>
</comment>
<keyword evidence="2" id="KW-0812">Transmembrane</keyword>
<dbReference type="NCBIfam" id="TIGR02098">
    <property type="entry name" value="MJ0042_CXXC"/>
    <property type="match status" value="1"/>
</dbReference>
<dbReference type="InterPro" id="IPR011723">
    <property type="entry name" value="Znf/thioredoxin_put"/>
</dbReference>
<dbReference type="EMBL" id="JAUSRO010000008">
    <property type="protein sequence ID" value="MDP9900681.1"/>
    <property type="molecule type" value="Genomic_DNA"/>
</dbReference>
<gene>
    <name evidence="4" type="ORF">J2W36_002947</name>
</gene>
<organism evidence="4 5">
    <name type="scientific">Variovorax ginsengisoli</name>
    <dbReference type="NCBI Taxonomy" id="363844"/>
    <lineage>
        <taxon>Bacteria</taxon>
        <taxon>Pseudomonadati</taxon>
        <taxon>Pseudomonadota</taxon>
        <taxon>Betaproteobacteria</taxon>
        <taxon>Burkholderiales</taxon>
        <taxon>Comamonadaceae</taxon>
        <taxon>Variovorax</taxon>
    </lineage>
</organism>
<feature type="domain" description="Zinc finger/thioredoxin putative" evidence="3">
    <location>
        <begin position="7"/>
        <end position="38"/>
    </location>
</feature>
<dbReference type="Proteomes" id="UP001226867">
    <property type="component" value="Unassembled WGS sequence"/>
</dbReference>
<evidence type="ECO:0000313" key="4">
    <source>
        <dbReference type="EMBL" id="MDP9900681.1"/>
    </source>
</evidence>
<feature type="transmembrane region" description="Helical" evidence="2">
    <location>
        <begin position="194"/>
        <end position="213"/>
    </location>
</feature>
<proteinExistence type="predicted"/>
<keyword evidence="2" id="KW-1133">Transmembrane helix</keyword>
<accession>A0ABT9S8K6</accession>
<evidence type="ECO:0000256" key="2">
    <source>
        <dbReference type="SAM" id="Phobius"/>
    </source>
</evidence>
<keyword evidence="2" id="KW-0472">Membrane</keyword>
<protein>
    <submittedName>
        <fullName evidence="4">Zn finger-like uncharacterized protein</fullName>
    </submittedName>
</protein>
<feature type="compositionally biased region" description="Low complexity" evidence="1">
    <location>
        <begin position="52"/>
        <end position="61"/>
    </location>
</feature>
<evidence type="ECO:0000259" key="3">
    <source>
        <dbReference type="Pfam" id="PF13719"/>
    </source>
</evidence>
<name>A0ABT9S8K6_9BURK</name>
<keyword evidence="5" id="KW-1185">Reference proteome</keyword>
<evidence type="ECO:0000256" key="1">
    <source>
        <dbReference type="SAM" id="MobiDB-lite"/>
    </source>
</evidence>
<sequence length="225" mass="23077">MSTTACCPSCGTTFRVAPEQLRASDGWVRCGRCSRVFDTTDTAMLPAGPAAAIPDAPTAPAGLHDDEEDDAPWTGPAPAEALRNLPSLDLGVGTAPPTVAATFASSPVAAPPPPPLPFPVPPVPQAPAAEMATEALITPPVAVLRQADIHLPSDGPAHRAQVDAAAVARSARERLGATTVTPPPAAVPRRARRIAFVIGLAVLVFAALLALRWRDTLCSWVGCGA</sequence>
<evidence type="ECO:0000313" key="5">
    <source>
        <dbReference type="Proteomes" id="UP001226867"/>
    </source>
</evidence>
<dbReference type="RefSeq" id="WP_307690486.1">
    <property type="nucleotide sequence ID" value="NZ_JAUSRO010000008.1"/>
</dbReference>
<dbReference type="Pfam" id="PF13719">
    <property type="entry name" value="Zn_ribbon_5"/>
    <property type="match status" value="1"/>
</dbReference>